<gene>
    <name evidence="1" type="ORF">HU137_02140</name>
</gene>
<comment type="caution">
    <text evidence="1">The sequence shown here is derived from an EMBL/GenBank/DDBJ whole genome shotgun (WGS) entry which is preliminary data.</text>
</comment>
<name>A0A838ZN31_9FLAO</name>
<dbReference type="GO" id="GO:0051301">
    <property type="term" value="P:cell division"/>
    <property type="evidence" value="ECO:0007669"/>
    <property type="project" value="UniProtKB-KW"/>
</dbReference>
<accession>A0A838ZN31</accession>
<evidence type="ECO:0000313" key="1">
    <source>
        <dbReference type="EMBL" id="MBA5628567.1"/>
    </source>
</evidence>
<proteinExistence type="predicted"/>
<dbReference type="AlphaFoldDB" id="A0A838ZN31"/>
<dbReference type="InterPro" id="IPR042233">
    <property type="entry name" value="Cell_div_ZapA_N"/>
</dbReference>
<keyword evidence="1" id="KW-0132">Cell division</keyword>
<evidence type="ECO:0000313" key="2">
    <source>
        <dbReference type="Proteomes" id="UP000552241"/>
    </source>
</evidence>
<sequence length="98" mass="11172">MSTLKVKINIAGRQYPLNINAEEEEAVRNAGKEINNLIQEFEDRYAVTDKQDAISMVALQMASKYNLLKKSGSGNEVQMNEKLDQLIDLIDRELEENK</sequence>
<reference evidence="1 2" key="1">
    <citation type="submission" date="2020-07" db="EMBL/GenBank/DDBJ databases">
        <title>Moheibacter lacus sp. nov., a member of the family Flavobacteriaceae isolated from freshwater lake sediment.</title>
        <authorList>
            <person name="Liu Y."/>
        </authorList>
    </citation>
    <scope>NUCLEOTIDE SEQUENCE [LARGE SCALE GENOMIC DNA]</scope>
    <source>
        <strain evidence="1 2">BDHS18</strain>
    </source>
</reference>
<dbReference type="InterPro" id="IPR007838">
    <property type="entry name" value="Cell_div_ZapA-like"/>
</dbReference>
<dbReference type="Pfam" id="PF05164">
    <property type="entry name" value="ZapA"/>
    <property type="match status" value="1"/>
</dbReference>
<dbReference type="Proteomes" id="UP000552241">
    <property type="component" value="Unassembled WGS sequence"/>
</dbReference>
<keyword evidence="1" id="KW-0131">Cell cycle</keyword>
<organism evidence="1 2">
    <name type="scientific">Moheibacter lacus</name>
    <dbReference type="NCBI Taxonomy" id="2745851"/>
    <lineage>
        <taxon>Bacteria</taxon>
        <taxon>Pseudomonadati</taxon>
        <taxon>Bacteroidota</taxon>
        <taxon>Flavobacteriia</taxon>
        <taxon>Flavobacteriales</taxon>
        <taxon>Weeksellaceae</taxon>
        <taxon>Moheibacter</taxon>
    </lineage>
</organism>
<dbReference type="EMBL" id="JACDZE010000001">
    <property type="protein sequence ID" value="MBA5628567.1"/>
    <property type="molecule type" value="Genomic_DNA"/>
</dbReference>
<dbReference type="SUPFAM" id="SSF102829">
    <property type="entry name" value="Cell division protein ZapA-like"/>
    <property type="match status" value="1"/>
</dbReference>
<dbReference type="InterPro" id="IPR036192">
    <property type="entry name" value="Cell_div_ZapA-like_sf"/>
</dbReference>
<protein>
    <submittedName>
        <fullName evidence="1">Cell division protein ZapA</fullName>
    </submittedName>
</protein>
<keyword evidence="2" id="KW-1185">Reference proteome</keyword>
<dbReference type="Gene3D" id="3.30.160.880">
    <property type="entry name" value="Cell division protein ZapA protomer, N-terminal domain"/>
    <property type="match status" value="1"/>
</dbReference>
<dbReference type="RefSeq" id="WP_182042161.1">
    <property type="nucleotide sequence ID" value="NZ_JACDZE010000001.1"/>
</dbReference>